<keyword evidence="4" id="KW-1185">Reference proteome</keyword>
<accession>A0A199XUY5</accession>
<proteinExistence type="inferred from homology"/>
<gene>
    <name evidence="3" type="ORF">FLB_01540</name>
</gene>
<evidence type="ECO:0000313" key="3">
    <source>
        <dbReference type="EMBL" id="OAZ05460.1"/>
    </source>
</evidence>
<dbReference type="PATRIC" id="fig|29536.5.peg.158"/>
<name>A0A199XUY5_9FLAO</name>
<reference evidence="3 4" key="1">
    <citation type="submission" date="2016-06" db="EMBL/GenBank/DDBJ databases">
        <title>Draft genome sequence of Flavobacterium succinicans strain DD5b.</title>
        <authorList>
            <person name="Poehlein A."/>
            <person name="Daniel R."/>
            <person name="Simeonova D.D."/>
        </authorList>
    </citation>
    <scope>NUCLEOTIDE SEQUENCE [LARGE SCALE GENOMIC DNA]</scope>
    <source>
        <strain evidence="3 4">DD5b</strain>
    </source>
</reference>
<dbReference type="Pfam" id="PF11680">
    <property type="entry name" value="DUF3276"/>
    <property type="match status" value="1"/>
</dbReference>
<dbReference type="EMBL" id="JMTM01000006">
    <property type="protein sequence ID" value="OAZ05460.1"/>
    <property type="molecule type" value="Genomic_DNA"/>
</dbReference>
<comment type="caution">
    <text evidence="3">The sequence shown here is derived from an EMBL/GenBank/DDBJ whole genome shotgun (WGS) entry which is preliminary data.</text>
</comment>
<evidence type="ECO:0000313" key="4">
    <source>
        <dbReference type="Proteomes" id="UP000093807"/>
    </source>
</evidence>
<dbReference type="InterPro" id="IPR006628">
    <property type="entry name" value="PUR-bd_fam"/>
</dbReference>
<dbReference type="AlphaFoldDB" id="A0A199XUY5"/>
<dbReference type="GO" id="GO:0032422">
    <property type="term" value="F:purine-rich negative regulatory element binding"/>
    <property type="evidence" value="ECO:0007669"/>
    <property type="project" value="InterPro"/>
</dbReference>
<dbReference type="GO" id="GO:0000977">
    <property type="term" value="F:RNA polymerase II transcription regulatory region sequence-specific DNA binding"/>
    <property type="evidence" value="ECO:0007669"/>
    <property type="project" value="InterPro"/>
</dbReference>
<dbReference type="Proteomes" id="UP000093807">
    <property type="component" value="Unassembled WGS sequence"/>
</dbReference>
<keyword evidence="2" id="KW-0238">DNA-binding</keyword>
<evidence type="ECO:0000256" key="1">
    <source>
        <dbReference type="ARBA" id="ARBA00009251"/>
    </source>
</evidence>
<comment type="similarity">
    <text evidence="1">Belongs to the PUR DNA-binding protein family.</text>
</comment>
<evidence type="ECO:0000256" key="2">
    <source>
        <dbReference type="ARBA" id="ARBA00023125"/>
    </source>
</evidence>
<evidence type="ECO:0008006" key="5">
    <source>
        <dbReference type="Google" id="ProtNLM"/>
    </source>
</evidence>
<dbReference type="Gene3D" id="3.10.450.700">
    <property type="match status" value="1"/>
</dbReference>
<organism evidence="3 4">
    <name type="scientific">Flavobacterium succinicans</name>
    <dbReference type="NCBI Taxonomy" id="29536"/>
    <lineage>
        <taxon>Bacteria</taxon>
        <taxon>Pseudomonadati</taxon>
        <taxon>Bacteroidota</taxon>
        <taxon>Flavobacteriia</taxon>
        <taxon>Flavobacteriales</taxon>
        <taxon>Flavobacteriaceae</taxon>
        <taxon>Flavobacterium</taxon>
    </lineage>
</organism>
<sequence length="137" mass="16499">MIAIYKRIERIMRENDMLEKEEIYSKVLRAGRRTYFFDVRATKADDYYITITESKKFTEEDGSFHFKKHKIYLYKEDFAAFEEILSDMTSYILNHKGEEVISERHQKDFKRDFSNETVESENTPKVSSFTDIDFDDI</sequence>
<protein>
    <recommendedName>
        <fullName evidence="5">DNA-binding protein</fullName>
    </recommendedName>
</protein>